<proteinExistence type="predicted"/>
<reference evidence="5 6" key="1">
    <citation type="submission" date="2016-03" db="EMBL/GenBank/DDBJ databases">
        <authorList>
            <person name="Ploux O."/>
        </authorList>
    </citation>
    <scope>NUCLEOTIDE SEQUENCE [LARGE SCALE GENOMIC DNA]</scope>
    <source>
        <strain evidence="5 6">URUG2</strain>
    </source>
</reference>
<dbReference type="GO" id="GO:0008094">
    <property type="term" value="F:ATP-dependent activity, acting on DNA"/>
    <property type="evidence" value="ECO:0007669"/>
    <property type="project" value="TreeGrafter"/>
</dbReference>
<evidence type="ECO:0000313" key="5">
    <source>
        <dbReference type="EMBL" id="CZT18639.1"/>
    </source>
</evidence>
<dbReference type="STRING" id="112498.A0A2D3VAR5"/>
<dbReference type="SUPFAM" id="SSF52540">
    <property type="entry name" value="P-loop containing nucleoside triphosphate hydrolases"/>
    <property type="match status" value="1"/>
</dbReference>
<evidence type="ECO:0000259" key="4">
    <source>
        <dbReference type="Pfam" id="PF00271"/>
    </source>
</evidence>
<dbReference type="InterPro" id="IPR049730">
    <property type="entry name" value="SNF2/RAD54-like_C"/>
</dbReference>
<organism evidence="5 6">
    <name type="scientific">Ramularia collo-cygni</name>
    <dbReference type="NCBI Taxonomy" id="112498"/>
    <lineage>
        <taxon>Eukaryota</taxon>
        <taxon>Fungi</taxon>
        <taxon>Dikarya</taxon>
        <taxon>Ascomycota</taxon>
        <taxon>Pezizomycotina</taxon>
        <taxon>Dothideomycetes</taxon>
        <taxon>Dothideomycetidae</taxon>
        <taxon>Mycosphaerellales</taxon>
        <taxon>Mycosphaerellaceae</taxon>
        <taxon>Ramularia</taxon>
    </lineage>
</organism>
<dbReference type="EMBL" id="FJUY01000006">
    <property type="protein sequence ID" value="CZT18639.1"/>
    <property type="molecule type" value="Genomic_DNA"/>
</dbReference>
<evidence type="ECO:0000313" key="6">
    <source>
        <dbReference type="Proteomes" id="UP000225277"/>
    </source>
</evidence>
<keyword evidence="3" id="KW-0067">ATP-binding</keyword>
<dbReference type="InterPro" id="IPR027417">
    <property type="entry name" value="P-loop_NTPase"/>
</dbReference>
<dbReference type="Gene3D" id="3.40.50.300">
    <property type="entry name" value="P-loop containing nucleotide triphosphate hydrolases"/>
    <property type="match status" value="1"/>
</dbReference>
<gene>
    <name evidence="5" type="ORF">RCC_04483</name>
</gene>
<dbReference type="OrthoDB" id="3886847at2759"/>
<dbReference type="Pfam" id="PF00271">
    <property type="entry name" value="Helicase_C"/>
    <property type="match status" value="1"/>
</dbReference>
<keyword evidence="2" id="KW-0378">Hydrolase</keyword>
<dbReference type="InterPro" id="IPR050628">
    <property type="entry name" value="SNF2_RAD54_helicase_TF"/>
</dbReference>
<evidence type="ECO:0000256" key="1">
    <source>
        <dbReference type="ARBA" id="ARBA00022741"/>
    </source>
</evidence>
<sequence length="121" mass="13747">MNQTAPQHCPPSGIIKVQGRVCSFGVGGAGLNMDFAQHVVLYEPWWRHCDEQQWVGRAYRTGQKHPVHVYRIMGEDCLVDWLSRKLSEAKAQTINQLTQAIRREDGTDFVIPEQSRGAEAR</sequence>
<dbReference type="RefSeq" id="XP_023625529.1">
    <property type="nucleotide sequence ID" value="XM_023769761.1"/>
</dbReference>
<dbReference type="PANTHER" id="PTHR45626">
    <property type="entry name" value="TRANSCRIPTION TERMINATION FACTOR 2-RELATED"/>
    <property type="match status" value="1"/>
</dbReference>
<evidence type="ECO:0000256" key="2">
    <source>
        <dbReference type="ARBA" id="ARBA00022801"/>
    </source>
</evidence>
<dbReference type="GO" id="GO:0005524">
    <property type="term" value="F:ATP binding"/>
    <property type="evidence" value="ECO:0007669"/>
    <property type="project" value="UniProtKB-KW"/>
</dbReference>
<dbReference type="InterPro" id="IPR001650">
    <property type="entry name" value="Helicase_C-like"/>
</dbReference>
<dbReference type="Proteomes" id="UP000225277">
    <property type="component" value="Unassembled WGS sequence"/>
</dbReference>
<dbReference type="GO" id="GO:0006281">
    <property type="term" value="P:DNA repair"/>
    <property type="evidence" value="ECO:0007669"/>
    <property type="project" value="TreeGrafter"/>
</dbReference>
<dbReference type="CDD" id="cd18793">
    <property type="entry name" value="SF2_C_SNF"/>
    <property type="match status" value="1"/>
</dbReference>
<name>A0A2D3VAR5_9PEZI</name>
<feature type="domain" description="Helicase C-terminal" evidence="4">
    <location>
        <begin position="23"/>
        <end position="62"/>
    </location>
</feature>
<dbReference type="GO" id="GO:0016787">
    <property type="term" value="F:hydrolase activity"/>
    <property type="evidence" value="ECO:0007669"/>
    <property type="project" value="UniProtKB-KW"/>
</dbReference>
<dbReference type="GO" id="GO:0005634">
    <property type="term" value="C:nucleus"/>
    <property type="evidence" value="ECO:0007669"/>
    <property type="project" value="TreeGrafter"/>
</dbReference>
<dbReference type="GeneID" id="35599657"/>
<keyword evidence="6" id="KW-1185">Reference proteome</keyword>
<dbReference type="AlphaFoldDB" id="A0A2D3VAR5"/>
<keyword evidence="1" id="KW-0547">Nucleotide-binding</keyword>
<accession>A0A2D3VAR5</accession>
<protein>
    <recommendedName>
        <fullName evidence="4">Helicase C-terminal domain-containing protein</fullName>
    </recommendedName>
</protein>
<evidence type="ECO:0000256" key="3">
    <source>
        <dbReference type="ARBA" id="ARBA00022840"/>
    </source>
</evidence>